<feature type="region of interest" description="Disordered" evidence="1">
    <location>
        <begin position="241"/>
        <end position="326"/>
    </location>
</feature>
<evidence type="ECO:0000256" key="1">
    <source>
        <dbReference type="SAM" id="MobiDB-lite"/>
    </source>
</evidence>
<feature type="compositionally biased region" description="Pro residues" evidence="1">
    <location>
        <begin position="364"/>
        <end position="380"/>
    </location>
</feature>
<keyword evidence="2" id="KW-1133">Transmembrane helix</keyword>
<dbReference type="AlphaFoldDB" id="A0A0C2N3L3"/>
<dbReference type="EMBL" id="JWZT01001930">
    <property type="protein sequence ID" value="KII70925.1"/>
    <property type="molecule type" value="Genomic_DNA"/>
</dbReference>
<proteinExistence type="predicted"/>
<protein>
    <submittedName>
        <fullName evidence="3">Uncharacterized protein</fullName>
    </submittedName>
</protein>
<feature type="region of interest" description="Disordered" evidence="1">
    <location>
        <begin position="339"/>
        <end position="412"/>
    </location>
</feature>
<reference evidence="3 4" key="1">
    <citation type="journal article" date="2014" name="Genome Biol. Evol.">
        <title>The genome of the myxosporean Thelohanellus kitauei shows adaptations to nutrient acquisition within its fish host.</title>
        <authorList>
            <person name="Yang Y."/>
            <person name="Xiong J."/>
            <person name="Zhou Z."/>
            <person name="Huo F."/>
            <person name="Miao W."/>
            <person name="Ran C."/>
            <person name="Liu Y."/>
            <person name="Zhang J."/>
            <person name="Feng J."/>
            <person name="Wang M."/>
            <person name="Wang M."/>
            <person name="Wang L."/>
            <person name="Yao B."/>
        </authorList>
    </citation>
    <scope>NUCLEOTIDE SEQUENCE [LARGE SCALE GENOMIC DNA]</scope>
    <source>
        <strain evidence="3">Wuqing</strain>
    </source>
</reference>
<feature type="compositionally biased region" description="Polar residues" evidence="1">
    <location>
        <begin position="254"/>
        <end position="281"/>
    </location>
</feature>
<name>A0A0C2N3L3_THEKT</name>
<feature type="compositionally biased region" description="Pro residues" evidence="1">
    <location>
        <begin position="316"/>
        <end position="326"/>
    </location>
</feature>
<organism evidence="3 4">
    <name type="scientific">Thelohanellus kitauei</name>
    <name type="common">Myxosporean</name>
    <dbReference type="NCBI Taxonomy" id="669202"/>
    <lineage>
        <taxon>Eukaryota</taxon>
        <taxon>Metazoa</taxon>
        <taxon>Cnidaria</taxon>
        <taxon>Myxozoa</taxon>
        <taxon>Myxosporea</taxon>
        <taxon>Bivalvulida</taxon>
        <taxon>Platysporina</taxon>
        <taxon>Myxobolidae</taxon>
        <taxon>Thelohanellus</taxon>
    </lineage>
</organism>
<evidence type="ECO:0000313" key="3">
    <source>
        <dbReference type="EMBL" id="KII70925.1"/>
    </source>
</evidence>
<keyword evidence="4" id="KW-1185">Reference proteome</keyword>
<accession>A0A0C2N3L3</accession>
<keyword evidence="2" id="KW-0812">Transmembrane</keyword>
<evidence type="ECO:0000313" key="4">
    <source>
        <dbReference type="Proteomes" id="UP000031668"/>
    </source>
</evidence>
<feature type="compositionally biased region" description="Low complexity" evidence="1">
    <location>
        <begin position="241"/>
        <end position="253"/>
    </location>
</feature>
<gene>
    <name evidence="3" type="ORF">RF11_13182</name>
</gene>
<sequence length="412" mass="46061">MNCRSSARKDSYTLSKRTKPSIEKPFLQEITTREVYHQDSLRYGSSIVPKDKSMGNNPRRRNGQSLFDEEILNFRGSKGVSYYIFLFMALLAYILRSNPSSVAFGFLVFQKTASAFFIPPALSQMSMGLLPSIYPLTVDPLDTYRYSLVMSYPIVNRMSSTLPSILSTRLLDRSLYGTRHPSLEILLGDPGHTNLQEKFLQTPPQTQMVNTLISQGSPGMSKANVSPLNQYFGIYDRFSQSSSQFQGSNPSQNLYQQNPFSNTQTLQSQSPNFGQQTQSYPPGSMNQQMTQPQPPNFSQSMQGYPPGPMNQWTGQPQPPNYGQPMQGYPPGPMNQWTGQPQPPNYGQPMQGYPLGPMSQLTGQPQPPNYGQPMQGYPPGPINQQMAQPQPPNYGQLIHGYPPGPMNGQMLPR</sequence>
<feature type="transmembrane region" description="Helical" evidence="2">
    <location>
        <begin position="80"/>
        <end position="96"/>
    </location>
</feature>
<evidence type="ECO:0000256" key="2">
    <source>
        <dbReference type="SAM" id="Phobius"/>
    </source>
</evidence>
<comment type="caution">
    <text evidence="3">The sequence shown here is derived from an EMBL/GenBank/DDBJ whole genome shotgun (WGS) entry which is preliminary data.</text>
</comment>
<dbReference type="Proteomes" id="UP000031668">
    <property type="component" value="Unassembled WGS sequence"/>
</dbReference>
<keyword evidence="2" id="KW-0472">Membrane</keyword>